<dbReference type="GO" id="GO:0016791">
    <property type="term" value="F:phosphatase activity"/>
    <property type="evidence" value="ECO:0007669"/>
    <property type="project" value="TreeGrafter"/>
</dbReference>
<dbReference type="AlphaFoldDB" id="A0A1H9W7Z3"/>
<dbReference type="PANTHER" id="PTHR10000">
    <property type="entry name" value="PHOSPHOSERINE PHOSPHATASE"/>
    <property type="match status" value="1"/>
</dbReference>
<evidence type="ECO:0000313" key="1">
    <source>
        <dbReference type="EMBL" id="SES29965.1"/>
    </source>
</evidence>
<dbReference type="GO" id="GO:0000287">
    <property type="term" value="F:magnesium ion binding"/>
    <property type="evidence" value="ECO:0007669"/>
    <property type="project" value="TreeGrafter"/>
</dbReference>
<dbReference type="GO" id="GO:0005829">
    <property type="term" value="C:cytosol"/>
    <property type="evidence" value="ECO:0007669"/>
    <property type="project" value="TreeGrafter"/>
</dbReference>
<dbReference type="SFLD" id="SFLDS00003">
    <property type="entry name" value="Haloacid_Dehalogenase"/>
    <property type="match status" value="1"/>
</dbReference>
<name>A0A1H9W7Z3_9BACI</name>
<evidence type="ECO:0000313" key="2">
    <source>
        <dbReference type="Proteomes" id="UP000199318"/>
    </source>
</evidence>
<dbReference type="Gene3D" id="3.40.50.1000">
    <property type="entry name" value="HAD superfamily/HAD-like"/>
    <property type="match status" value="1"/>
</dbReference>
<dbReference type="NCBIfam" id="TIGR01484">
    <property type="entry name" value="HAD-SF-IIB"/>
    <property type="match status" value="1"/>
</dbReference>
<keyword evidence="2" id="KW-1185">Reference proteome</keyword>
<organism evidence="1 2">
    <name type="scientific">Salisediminibacterium halotolerans</name>
    <dbReference type="NCBI Taxonomy" id="517425"/>
    <lineage>
        <taxon>Bacteria</taxon>
        <taxon>Bacillati</taxon>
        <taxon>Bacillota</taxon>
        <taxon>Bacilli</taxon>
        <taxon>Bacillales</taxon>
        <taxon>Bacillaceae</taxon>
        <taxon>Salisediminibacterium</taxon>
    </lineage>
</organism>
<dbReference type="STRING" id="1464123.SAMN05444126_12913"/>
<dbReference type="NCBIfam" id="TIGR00099">
    <property type="entry name" value="Cof-subfamily"/>
    <property type="match status" value="1"/>
</dbReference>
<gene>
    <name evidence="1" type="ORF">SAMN05444126_12913</name>
</gene>
<dbReference type="CDD" id="cd07517">
    <property type="entry name" value="HAD_HPP"/>
    <property type="match status" value="1"/>
</dbReference>
<dbReference type="InterPro" id="IPR023214">
    <property type="entry name" value="HAD_sf"/>
</dbReference>
<sequence length="257" mass="29119">MERKAIFFDIDGTLLNHEKELPEKTEKAVRTLQEEGHFVGIATGRGPFMFKDLRKTLGIDTFVSFNGQYVESQGEVVLKNRLDPDVLEDMTAFAEKTGHPLVYMDQHGMRANREEDLFIQEAMASLEFAHPPYDPAYRHGRDIFQTLLFCREQEEDPYKSTFNDFDFIRWHPVSTDVLPMGGSKAKGIEAVARHLNIDHEDIYVFGDGPNDIEMLSFTDKSVAMGNSVEQTKQAASFVTKDVDDGGIVHGLKHFGLL</sequence>
<dbReference type="Proteomes" id="UP000199318">
    <property type="component" value="Unassembled WGS sequence"/>
</dbReference>
<dbReference type="Gene3D" id="3.30.1240.10">
    <property type="match status" value="1"/>
</dbReference>
<dbReference type="InterPro" id="IPR000150">
    <property type="entry name" value="Cof"/>
</dbReference>
<dbReference type="InterPro" id="IPR006379">
    <property type="entry name" value="HAD-SF_hydro_IIB"/>
</dbReference>
<dbReference type="SFLD" id="SFLDG01144">
    <property type="entry name" value="C2.B.4:_PGP_Like"/>
    <property type="match status" value="1"/>
</dbReference>
<dbReference type="SFLD" id="SFLDG01140">
    <property type="entry name" value="C2.B:_Phosphomannomutase_and_P"/>
    <property type="match status" value="1"/>
</dbReference>
<dbReference type="EMBL" id="FOGV01000029">
    <property type="protein sequence ID" value="SES29965.1"/>
    <property type="molecule type" value="Genomic_DNA"/>
</dbReference>
<dbReference type="SUPFAM" id="SSF56784">
    <property type="entry name" value="HAD-like"/>
    <property type="match status" value="1"/>
</dbReference>
<dbReference type="InterPro" id="IPR036412">
    <property type="entry name" value="HAD-like_sf"/>
</dbReference>
<comment type="caution">
    <text evidence="1">The sequence shown here is derived from an EMBL/GenBank/DDBJ whole genome shotgun (WGS) entry which is preliminary data.</text>
</comment>
<evidence type="ECO:0008006" key="3">
    <source>
        <dbReference type="Google" id="ProtNLM"/>
    </source>
</evidence>
<protein>
    <recommendedName>
        <fullName evidence="3">Cof subfamily of IIB subfamily of haloacid dehalogenase superfamily/HAD-superfamily hydrolase, subfamily IIB</fullName>
    </recommendedName>
</protein>
<dbReference type="Pfam" id="PF08282">
    <property type="entry name" value="Hydrolase_3"/>
    <property type="match status" value="1"/>
</dbReference>
<dbReference type="OrthoDB" id="9810101at2"/>
<reference evidence="2" key="1">
    <citation type="submission" date="2016-10" db="EMBL/GenBank/DDBJ databases">
        <authorList>
            <person name="de Groot N.N."/>
        </authorList>
    </citation>
    <scope>NUCLEOTIDE SEQUENCE [LARGE SCALE GENOMIC DNA]</scope>
    <source>
        <strain evidence="2">10nlg</strain>
    </source>
</reference>
<dbReference type="RefSeq" id="WP_093074469.1">
    <property type="nucleotide sequence ID" value="NZ_FOGV01000029.1"/>
</dbReference>
<dbReference type="PROSITE" id="PS01228">
    <property type="entry name" value="COF_1"/>
    <property type="match status" value="1"/>
</dbReference>
<dbReference type="PANTHER" id="PTHR10000:SF25">
    <property type="entry name" value="PHOSPHATASE YKRA-RELATED"/>
    <property type="match status" value="1"/>
</dbReference>
<proteinExistence type="predicted"/>
<accession>A0A1H9W7Z3</accession>